<evidence type="ECO:0000256" key="1">
    <source>
        <dbReference type="SAM" id="MobiDB-lite"/>
    </source>
</evidence>
<reference evidence="2 3" key="1">
    <citation type="submission" date="2019-09" db="EMBL/GenBank/DDBJ databases">
        <title>Taxonomic organization of the family Brucellaceae based on a phylogenomic approach.</title>
        <authorList>
            <person name="Leclercq S."/>
            <person name="Cloeckaert A."/>
            <person name="Zygmunt M.S."/>
        </authorList>
    </citation>
    <scope>NUCLEOTIDE SEQUENCE [LARGE SCALE GENOMIC DNA]</scope>
    <source>
        <strain evidence="2 3">WS1830</strain>
    </source>
</reference>
<organism evidence="2 3">
    <name type="scientific">Brucella tritici</name>
    <dbReference type="NCBI Taxonomy" id="94626"/>
    <lineage>
        <taxon>Bacteria</taxon>
        <taxon>Pseudomonadati</taxon>
        <taxon>Pseudomonadota</taxon>
        <taxon>Alphaproteobacteria</taxon>
        <taxon>Hyphomicrobiales</taxon>
        <taxon>Brucellaceae</taxon>
        <taxon>Brucella/Ochrobactrum group</taxon>
        <taxon>Brucella</taxon>
    </lineage>
</organism>
<protein>
    <submittedName>
        <fullName evidence="2">Uncharacterized protein</fullName>
    </submittedName>
</protein>
<dbReference type="Proteomes" id="UP000481643">
    <property type="component" value="Unassembled WGS sequence"/>
</dbReference>
<name>A0A6L3YUZ7_9HYPH</name>
<accession>A0A6L3YUZ7</accession>
<evidence type="ECO:0000313" key="2">
    <source>
        <dbReference type="EMBL" id="KAB2688930.1"/>
    </source>
</evidence>
<sequence length="132" mass="14505">MSRSSARSCAICSCRARSSLPDRSRYRSLARRTDALRPRGFKARAMRGRQSSHRELLRPATGQKASSSDGTRPAVIAVNLELLPVTSEELDAIEAFLMPQILRLLETSVGKQDDSKRPQTTAIVPENEGALP</sequence>
<comment type="caution">
    <text evidence="2">The sequence shown here is derived from an EMBL/GenBank/DDBJ whole genome shotgun (WGS) entry which is preliminary data.</text>
</comment>
<evidence type="ECO:0000313" key="3">
    <source>
        <dbReference type="Proteomes" id="UP000481643"/>
    </source>
</evidence>
<proteinExistence type="predicted"/>
<dbReference type="EMBL" id="WBVX01000003">
    <property type="protein sequence ID" value="KAB2688930.1"/>
    <property type="molecule type" value="Genomic_DNA"/>
</dbReference>
<feature type="region of interest" description="Disordered" evidence="1">
    <location>
        <begin position="31"/>
        <end position="71"/>
    </location>
</feature>
<feature type="compositionally biased region" description="Basic residues" evidence="1">
    <location>
        <begin position="39"/>
        <end position="51"/>
    </location>
</feature>
<feature type="region of interest" description="Disordered" evidence="1">
    <location>
        <begin position="107"/>
        <end position="132"/>
    </location>
</feature>
<gene>
    <name evidence="2" type="ORF">F9L08_04520</name>
</gene>
<dbReference type="AlphaFoldDB" id="A0A6L3YUZ7"/>